<gene>
    <name evidence="7" type="ORF">N0F65_000587</name>
</gene>
<feature type="domain" description="Alanyl-transfer RNA synthetases family profile" evidence="6">
    <location>
        <begin position="56"/>
        <end position="312"/>
    </location>
</feature>
<proteinExistence type="inferred from homology"/>
<dbReference type="PANTHER" id="PTHR43462">
    <property type="entry name" value="ALANYL-TRNA EDITING PROTEIN"/>
    <property type="match status" value="1"/>
</dbReference>
<keyword evidence="4" id="KW-0479">Metal-binding</keyword>
<dbReference type="AlphaFoldDB" id="A0AAV2YFC0"/>
<dbReference type="GO" id="GO:0004813">
    <property type="term" value="F:alanine-tRNA ligase activity"/>
    <property type="evidence" value="ECO:0007669"/>
    <property type="project" value="InterPro"/>
</dbReference>
<protein>
    <recommendedName>
        <fullName evidence="6">Alanyl-transfer RNA synthetases family profile domain-containing protein</fullName>
    </recommendedName>
</protein>
<evidence type="ECO:0000256" key="3">
    <source>
        <dbReference type="ARBA" id="ARBA00008429"/>
    </source>
</evidence>
<evidence type="ECO:0000256" key="4">
    <source>
        <dbReference type="ARBA" id="ARBA00022723"/>
    </source>
</evidence>
<dbReference type="InterPro" id="IPR009000">
    <property type="entry name" value="Transl_B-barrel_sf"/>
</dbReference>
<dbReference type="EMBL" id="DAKRPA010000369">
    <property type="protein sequence ID" value="DAZ92896.1"/>
    <property type="molecule type" value="Genomic_DNA"/>
</dbReference>
<keyword evidence="5" id="KW-0862">Zinc</keyword>
<comment type="cofactor">
    <cofactor evidence="1">
        <name>Zn(2+)</name>
        <dbReference type="ChEBI" id="CHEBI:29105"/>
    </cofactor>
</comment>
<dbReference type="SMART" id="SM00863">
    <property type="entry name" value="tRNA_SAD"/>
    <property type="match status" value="1"/>
</dbReference>
<dbReference type="SUPFAM" id="SSF55186">
    <property type="entry name" value="ThrRS/AlaRS common domain"/>
    <property type="match status" value="1"/>
</dbReference>
<dbReference type="Gene3D" id="3.30.980.10">
    <property type="entry name" value="Threonyl-trna Synthetase, Chain A, domain 2"/>
    <property type="match status" value="1"/>
</dbReference>
<dbReference type="Gene3D" id="2.40.30.130">
    <property type="match status" value="1"/>
</dbReference>
<reference evidence="7" key="1">
    <citation type="submission" date="2022-11" db="EMBL/GenBank/DDBJ databases">
        <authorList>
            <person name="Morgan W.R."/>
            <person name="Tartar A."/>
        </authorList>
    </citation>
    <scope>NUCLEOTIDE SEQUENCE</scope>
    <source>
        <strain evidence="7">ARSEF 373</strain>
    </source>
</reference>
<organism evidence="7 8">
    <name type="scientific">Lagenidium giganteum</name>
    <dbReference type="NCBI Taxonomy" id="4803"/>
    <lineage>
        <taxon>Eukaryota</taxon>
        <taxon>Sar</taxon>
        <taxon>Stramenopiles</taxon>
        <taxon>Oomycota</taxon>
        <taxon>Peronosporomycetes</taxon>
        <taxon>Pythiales</taxon>
        <taxon>Pythiaceae</taxon>
    </lineage>
</organism>
<dbReference type="PROSITE" id="PS50860">
    <property type="entry name" value="AA_TRNA_LIGASE_II_ALA"/>
    <property type="match status" value="1"/>
</dbReference>
<comment type="similarity">
    <text evidence="3">Belongs to the class-II aminoacyl-tRNA synthetase family. Alax-L subfamily.</text>
</comment>
<evidence type="ECO:0000313" key="7">
    <source>
        <dbReference type="EMBL" id="DAZ92896.1"/>
    </source>
</evidence>
<dbReference type="GO" id="GO:0003676">
    <property type="term" value="F:nucleic acid binding"/>
    <property type="evidence" value="ECO:0007669"/>
    <property type="project" value="InterPro"/>
</dbReference>
<dbReference type="InterPro" id="IPR018165">
    <property type="entry name" value="Ala-tRNA-synth_IIc_core"/>
</dbReference>
<feature type="non-terminal residue" evidence="7">
    <location>
        <position position="1"/>
    </location>
</feature>
<dbReference type="GO" id="GO:0006419">
    <property type="term" value="P:alanyl-tRNA aminoacylation"/>
    <property type="evidence" value="ECO:0007669"/>
    <property type="project" value="InterPro"/>
</dbReference>
<reference evidence="7" key="2">
    <citation type="journal article" date="2023" name="Microbiol Resour">
        <title>Decontamination and Annotation of the Draft Genome Sequence of the Oomycete Lagenidium giganteum ARSEF 373.</title>
        <authorList>
            <person name="Morgan W.R."/>
            <person name="Tartar A."/>
        </authorList>
    </citation>
    <scope>NUCLEOTIDE SEQUENCE</scope>
    <source>
        <strain evidence="7">ARSEF 373</strain>
    </source>
</reference>
<evidence type="ECO:0000256" key="1">
    <source>
        <dbReference type="ARBA" id="ARBA00001947"/>
    </source>
</evidence>
<dbReference type="GO" id="GO:0005524">
    <property type="term" value="F:ATP binding"/>
    <property type="evidence" value="ECO:0007669"/>
    <property type="project" value="InterPro"/>
</dbReference>
<accession>A0AAV2YFC0</accession>
<dbReference type="Pfam" id="PF07973">
    <property type="entry name" value="tRNA_SAD"/>
    <property type="match status" value="1"/>
</dbReference>
<dbReference type="Proteomes" id="UP001146120">
    <property type="component" value="Unassembled WGS sequence"/>
</dbReference>
<dbReference type="InterPro" id="IPR051335">
    <property type="entry name" value="Alanyl-tRNA_Editing_Enzymes"/>
</dbReference>
<dbReference type="SUPFAM" id="SSF50447">
    <property type="entry name" value="Translation proteins"/>
    <property type="match status" value="1"/>
</dbReference>
<sequence>PNHTKPAAPHSHLSGYQGCAWVAAAWRRTLTRHRVGMAARLTAAMSTSGALSARPGALACQHDSMLRTLRARVLAITSVADKKARFCEVFELDDTVLFPEGGGQPFDTGLIDDVEVISVNIKDGKCVHKVTPPASGQLPFQVDQEVTVTVNWARRFDHMQQHSAQHLLSAIAEKYGYDTTTWSLGEERCNVELVPMDEVKKKTERVIPAEVLKTIEDEVNERILEAVAVAPRIVPTDSAEYAQLTEKFAEGEKPEVLRVVTIGDLDKNPCCGTHVKNLAQLQALRILNVETARGASRVWFLAGKRVSQEFSNMFAREQLMTKLLSCGPAEHHARVDKVVQAQKAATKQIKTLTIELAESAAHDLRSQLKDAVVVRYHRTEGDLPFLLAVVVQLSLGDSKKFVFLSAGDDHGEGVFVIAGPGAVITANGKALASVIDGKGGGRNGVLQGKAKQLGNAEALMTKLHKLAAENEQ</sequence>
<dbReference type="InterPro" id="IPR012947">
    <property type="entry name" value="tRNA_SAD"/>
</dbReference>
<name>A0AAV2YFC0_9STRA</name>
<evidence type="ECO:0000259" key="6">
    <source>
        <dbReference type="PROSITE" id="PS50860"/>
    </source>
</evidence>
<dbReference type="PANTHER" id="PTHR43462:SF1">
    <property type="entry name" value="ALANYL-TRNA EDITING PROTEIN AARSD1"/>
    <property type="match status" value="1"/>
</dbReference>
<dbReference type="GO" id="GO:0002196">
    <property type="term" value="F:Ser-tRNA(Ala) deacylase activity"/>
    <property type="evidence" value="ECO:0007669"/>
    <property type="project" value="TreeGrafter"/>
</dbReference>
<comment type="subcellular location">
    <subcellularLocation>
        <location evidence="2">Cytoplasm</location>
    </subcellularLocation>
</comment>
<dbReference type="GO" id="GO:0005737">
    <property type="term" value="C:cytoplasm"/>
    <property type="evidence" value="ECO:0007669"/>
    <property type="project" value="UniProtKB-SubCell"/>
</dbReference>
<evidence type="ECO:0000313" key="8">
    <source>
        <dbReference type="Proteomes" id="UP001146120"/>
    </source>
</evidence>
<comment type="caution">
    <text evidence="7">The sequence shown here is derived from an EMBL/GenBank/DDBJ whole genome shotgun (WGS) entry which is preliminary data.</text>
</comment>
<evidence type="ECO:0000256" key="2">
    <source>
        <dbReference type="ARBA" id="ARBA00004496"/>
    </source>
</evidence>
<evidence type="ECO:0000256" key="5">
    <source>
        <dbReference type="ARBA" id="ARBA00022833"/>
    </source>
</evidence>
<keyword evidence="8" id="KW-1185">Reference proteome</keyword>
<dbReference type="GO" id="GO:0046872">
    <property type="term" value="F:metal ion binding"/>
    <property type="evidence" value="ECO:0007669"/>
    <property type="project" value="UniProtKB-KW"/>
</dbReference>
<dbReference type="InterPro" id="IPR018163">
    <property type="entry name" value="Thr/Ala-tRNA-synth_IIc_edit"/>
</dbReference>